<evidence type="ECO:0000256" key="5">
    <source>
        <dbReference type="ARBA" id="ARBA00023146"/>
    </source>
</evidence>
<feature type="region of interest" description="Disordered" evidence="10">
    <location>
        <begin position="81"/>
        <end position="108"/>
    </location>
</feature>
<dbReference type="Proteomes" id="UP000298390">
    <property type="component" value="Unassembled WGS sequence"/>
</dbReference>
<organism evidence="12 13">
    <name type="scientific">Rhodofomes roseus</name>
    <dbReference type="NCBI Taxonomy" id="34475"/>
    <lineage>
        <taxon>Eukaryota</taxon>
        <taxon>Fungi</taxon>
        <taxon>Dikarya</taxon>
        <taxon>Basidiomycota</taxon>
        <taxon>Agaricomycotina</taxon>
        <taxon>Agaricomycetes</taxon>
        <taxon>Polyporales</taxon>
        <taxon>Rhodofomes</taxon>
    </lineage>
</organism>
<accession>A0A4Y9XTE1</accession>
<dbReference type="Gene3D" id="3.30.930.10">
    <property type="entry name" value="Bira Bifunctional Protein, Domain 2"/>
    <property type="match status" value="1"/>
</dbReference>
<feature type="domain" description="Aminoacyl-transfer RNA synthetases class-II family profile" evidence="11">
    <location>
        <begin position="204"/>
        <end position="464"/>
    </location>
</feature>
<evidence type="ECO:0000256" key="10">
    <source>
        <dbReference type="SAM" id="MobiDB-lite"/>
    </source>
</evidence>
<feature type="binding site" evidence="8">
    <location>
        <position position="315"/>
    </location>
    <ligand>
        <name>L-serine</name>
        <dbReference type="ChEBI" id="CHEBI:33384"/>
    </ligand>
</feature>
<dbReference type="GO" id="GO:0004828">
    <property type="term" value="F:serine-tRNA ligase activity"/>
    <property type="evidence" value="ECO:0007669"/>
    <property type="project" value="UniProtKB-EC"/>
</dbReference>
<evidence type="ECO:0000313" key="12">
    <source>
        <dbReference type="EMBL" id="TFY52683.1"/>
    </source>
</evidence>
<dbReference type="AlphaFoldDB" id="A0A4Y9XTE1"/>
<reference evidence="12 13" key="1">
    <citation type="submission" date="2019-01" db="EMBL/GenBank/DDBJ databases">
        <title>Genome sequencing of the rare red list fungi Fomitopsis rosea.</title>
        <authorList>
            <person name="Buettner E."/>
            <person name="Kellner H."/>
        </authorList>
    </citation>
    <scope>NUCLEOTIDE SEQUENCE [LARGE SCALE GENOMIC DNA]</scope>
    <source>
        <strain evidence="12 13">DSM 105464</strain>
    </source>
</reference>
<dbReference type="GO" id="GO:0006434">
    <property type="term" value="P:seryl-tRNA aminoacylation"/>
    <property type="evidence" value="ECO:0007669"/>
    <property type="project" value="InterPro"/>
</dbReference>
<keyword evidence="5" id="KW-0030">Aminoacyl-tRNA synthetase</keyword>
<dbReference type="InterPro" id="IPR002314">
    <property type="entry name" value="aa-tRNA-synt_IIb"/>
</dbReference>
<evidence type="ECO:0000256" key="3">
    <source>
        <dbReference type="ARBA" id="ARBA00022741"/>
    </source>
</evidence>
<dbReference type="STRING" id="34475.A0A4Y9XTE1"/>
<proteinExistence type="predicted"/>
<comment type="caution">
    <text evidence="12">The sequence shown here is derived from an EMBL/GenBank/DDBJ whole genome shotgun (WGS) entry which is preliminary data.</text>
</comment>
<keyword evidence="3" id="KW-0547">Nucleotide-binding</keyword>
<feature type="compositionally biased region" description="Polar residues" evidence="10">
    <location>
        <begin position="25"/>
        <end position="35"/>
    </location>
</feature>
<dbReference type="Pfam" id="PF00587">
    <property type="entry name" value="tRNA-synt_2b"/>
    <property type="match status" value="1"/>
</dbReference>
<sequence>MPRPPPSRWLRPRSLIRTCSRARKLSSQAEPSSSELPKPRLDYRNLAENVEFKSHNAFNRKALLPVGALRNVARLYEEQTQLSRDISAKRHSQSTIGDRIRASASQPESKQALLDVARNLKAEIADLENVPIGPESDAKVLAQHGPTPLPASPSRDHVSVGRALNLLDLEAAATVTGNSWYYLLNEGALLELALVNYALSLAIKHGFTPVTTPDVVRPDIAARCGFQPRDQNISQTYHIAPTVAATDGSAKPHPELVLVGTAEIPLAGLFANKIFTSDDLPRKVVGLGHAFRAEAGARGADARGLYRVHQFTKLELFAVCTQESSEEMMEEMRRLQVEIVEGLGLSFRVLDMPTEELGASAYRKYDMEAWMPGRGSWGEISSTSNCTDYQARRLHIRYRASKPPPSTEASDNATERPVSNVFAHTLNGTAAAVPRLIIALLENGARFDEQGNVVGVDLPVALRPFWLGKNDGSMLRWV</sequence>
<dbReference type="PRINTS" id="PR00981">
    <property type="entry name" value="TRNASYNTHSER"/>
</dbReference>
<feature type="binding site" evidence="9">
    <location>
        <begin position="308"/>
        <end position="311"/>
    </location>
    <ligand>
        <name>ATP</name>
        <dbReference type="ChEBI" id="CHEBI:30616"/>
    </ligand>
</feature>
<feature type="binding site" evidence="8">
    <location>
        <position position="292"/>
    </location>
    <ligand>
        <name>L-serine</name>
        <dbReference type="ChEBI" id="CHEBI:33384"/>
    </ligand>
</feature>
<name>A0A4Y9XTE1_9APHY</name>
<feature type="binding site" evidence="9">
    <location>
        <begin position="292"/>
        <end position="294"/>
    </location>
    <ligand>
        <name>ATP</name>
        <dbReference type="ChEBI" id="CHEBI:30616"/>
    </ligand>
</feature>
<dbReference type="InterPro" id="IPR045864">
    <property type="entry name" value="aa-tRNA-synth_II/BPL/LPL"/>
</dbReference>
<dbReference type="EC" id="6.1.1.11" evidence="1"/>
<dbReference type="InterPro" id="IPR006195">
    <property type="entry name" value="aa-tRNA-synth_II"/>
</dbReference>
<keyword evidence="2" id="KW-0436">Ligase</keyword>
<dbReference type="InterPro" id="IPR002317">
    <property type="entry name" value="Ser-tRNA-ligase_type_1"/>
</dbReference>
<keyword evidence="4 9" id="KW-0067">ATP-binding</keyword>
<feature type="region of interest" description="Disordered" evidence="10">
    <location>
        <begin position="21"/>
        <end position="40"/>
    </location>
</feature>
<feature type="binding site" evidence="9">
    <location>
        <begin position="379"/>
        <end position="382"/>
    </location>
    <ligand>
        <name>ATP</name>
        <dbReference type="ChEBI" id="CHEBI:30616"/>
    </ligand>
</feature>
<dbReference type="PROSITE" id="PS50862">
    <property type="entry name" value="AA_TRNA_LIGASE_II"/>
    <property type="match status" value="1"/>
</dbReference>
<dbReference type="NCBIfam" id="TIGR00414">
    <property type="entry name" value="serS"/>
    <property type="match status" value="1"/>
</dbReference>
<dbReference type="PANTHER" id="PTHR11778">
    <property type="entry name" value="SERYL-TRNA SYNTHETASE"/>
    <property type="match status" value="1"/>
</dbReference>
<protein>
    <recommendedName>
        <fullName evidence="1">serine--tRNA ligase</fullName>
        <ecNumber evidence="1">6.1.1.11</ecNumber>
    </recommendedName>
    <alternativeName>
        <fullName evidence="6">Seryl-tRNA synthetase</fullName>
    </alternativeName>
    <alternativeName>
        <fullName evidence="7">Seryl-tRNA(Ser) synthetase</fullName>
    </alternativeName>
</protein>
<evidence type="ECO:0000256" key="1">
    <source>
        <dbReference type="ARBA" id="ARBA00012840"/>
    </source>
</evidence>
<gene>
    <name evidence="12" type="ORF">EVJ58_g9874</name>
</gene>
<feature type="binding site" evidence="8">
    <location>
        <position position="427"/>
    </location>
    <ligand>
        <name>L-serine</name>
        <dbReference type="ChEBI" id="CHEBI:33384"/>
    </ligand>
</feature>
<evidence type="ECO:0000256" key="8">
    <source>
        <dbReference type="PIRSR" id="PIRSR001529-1"/>
    </source>
</evidence>
<dbReference type="EMBL" id="SEKV01000935">
    <property type="protein sequence ID" value="TFY52683.1"/>
    <property type="molecule type" value="Genomic_DNA"/>
</dbReference>
<evidence type="ECO:0000313" key="13">
    <source>
        <dbReference type="Proteomes" id="UP000298390"/>
    </source>
</evidence>
<evidence type="ECO:0000256" key="9">
    <source>
        <dbReference type="PIRSR" id="PIRSR001529-2"/>
    </source>
</evidence>
<evidence type="ECO:0000256" key="2">
    <source>
        <dbReference type="ARBA" id="ARBA00022598"/>
    </source>
</evidence>
<dbReference type="SUPFAM" id="SSF55681">
    <property type="entry name" value="Class II aaRS and biotin synthetases"/>
    <property type="match status" value="1"/>
</dbReference>
<evidence type="ECO:0000256" key="6">
    <source>
        <dbReference type="ARBA" id="ARBA00031113"/>
    </source>
</evidence>
<feature type="binding site" evidence="8">
    <location>
        <position position="261"/>
    </location>
    <ligand>
        <name>L-serine</name>
        <dbReference type="ChEBI" id="CHEBI:33384"/>
    </ligand>
</feature>
<feature type="site" description="Important for serine binding" evidence="8">
    <location>
        <position position="429"/>
    </location>
</feature>
<dbReference type="GO" id="GO:0005524">
    <property type="term" value="F:ATP binding"/>
    <property type="evidence" value="ECO:0007669"/>
    <property type="project" value="UniProtKB-KW"/>
</dbReference>
<dbReference type="PIRSF" id="PIRSF001529">
    <property type="entry name" value="Ser-tRNA-synth_IIa"/>
    <property type="match status" value="1"/>
</dbReference>
<evidence type="ECO:0000259" key="11">
    <source>
        <dbReference type="PROSITE" id="PS50862"/>
    </source>
</evidence>
<evidence type="ECO:0000256" key="4">
    <source>
        <dbReference type="ARBA" id="ARBA00022840"/>
    </source>
</evidence>
<evidence type="ECO:0000256" key="7">
    <source>
        <dbReference type="ARBA" id="ARBA00034892"/>
    </source>
</evidence>